<keyword evidence="3" id="KW-1185">Reference proteome</keyword>
<dbReference type="InParanoid" id="A0A067RIN4"/>
<keyword evidence="1" id="KW-1133">Transmembrane helix</keyword>
<evidence type="ECO:0000256" key="1">
    <source>
        <dbReference type="SAM" id="Phobius"/>
    </source>
</evidence>
<dbReference type="Proteomes" id="UP000027135">
    <property type="component" value="Unassembled WGS sequence"/>
</dbReference>
<feature type="transmembrane region" description="Helical" evidence="1">
    <location>
        <begin position="219"/>
        <end position="239"/>
    </location>
</feature>
<sequence length="268" mass="30278">MSVILFYYQLYVIFRCSQDKIINGVESCKNRLECFASSTSNFTQCAIRHARPIRLCERCVGYYMDVLKAHEDILKAHDEGGHACKMELVNLDRLQVIEGAFNYVHNLWQRGQCNSCFVANDNGTLTPQLSNITTKFQQLYSDTQNCFNTFYNVTSKKYDPAICANCTDKYCSLNKYYEALKADTGEGIVCMDIVDAMNSTRTKWSKVLGCHIPEPKAEILLIISVVLTSIAPVIFYVAAKRYSGKAESRLLKQRRLSLQFNGPSASGS</sequence>
<dbReference type="PANTHER" id="PTHR15644">
    <property type="entry name" value="OSTEOPETROSIS ASSOCIATED TRANSMEMBRANE PROTEIN 1"/>
    <property type="match status" value="1"/>
</dbReference>
<organism evidence="2 3">
    <name type="scientific">Zootermopsis nevadensis</name>
    <name type="common">Dampwood termite</name>
    <dbReference type="NCBI Taxonomy" id="136037"/>
    <lineage>
        <taxon>Eukaryota</taxon>
        <taxon>Metazoa</taxon>
        <taxon>Ecdysozoa</taxon>
        <taxon>Arthropoda</taxon>
        <taxon>Hexapoda</taxon>
        <taxon>Insecta</taxon>
        <taxon>Pterygota</taxon>
        <taxon>Neoptera</taxon>
        <taxon>Polyneoptera</taxon>
        <taxon>Dictyoptera</taxon>
        <taxon>Blattodea</taxon>
        <taxon>Blattoidea</taxon>
        <taxon>Termitoidae</taxon>
        <taxon>Termopsidae</taxon>
        <taxon>Zootermopsis</taxon>
    </lineage>
</organism>
<gene>
    <name evidence="2" type="ORF">L798_12183</name>
</gene>
<dbReference type="eggNOG" id="KOG4617">
    <property type="taxonomic scope" value="Eukaryota"/>
</dbReference>
<dbReference type="AlphaFoldDB" id="A0A067RIN4"/>
<name>A0A067RIN4_ZOONE</name>
<accession>A0A067RIN4</accession>
<dbReference type="InterPro" id="IPR019172">
    <property type="entry name" value="Osteopetrosis-assoc_TM_1"/>
</dbReference>
<dbReference type="OMA" id="FQQVASK"/>
<dbReference type="PANTHER" id="PTHR15644:SF2">
    <property type="entry name" value="OSTEOPETROSIS-ASSOCIATED TRANSMEMBRANE PROTEIN 1"/>
    <property type="match status" value="1"/>
</dbReference>
<reference evidence="2 3" key="1">
    <citation type="journal article" date="2014" name="Nat. Commun.">
        <title>Molecular traces of alternative social organization in a termite genome.</title>
        <authorList>
            <person name="Terrapon N."/>
            <person name="Li C."/>
            <person name="Robertson H.M."/>
            <person name="Ji L."/>
            <person name="Meng X."/>
            <person name="Booth W."/>
            <person name="Chen Z."/>
            <person name="Childers C.P."/>
            <person name="Glastad K.M."/>
            <person name="Gokhale K."/>
            <person name="Gowin J."/>
            <person name="Gronenberg W."/>
            <person name="Hermansen R.A."/>
            <person name="Hu H."/>
            <person name="Hunt B.G."/>
            <person name="Huylmans A.K."/>
            <person name="Khalil S.M."/>
            <person name="Mitchell R.D."/>
            <person name="Munoz-Torres M.C."/>
            <person name="Mustard J.A."/>
            <person name="Pan H."/>
            <person name="Reese J.T."/>
            <person name="Scharf M.E."/>
            <person name="Sun F."/>
            <person name="Vogel H."/>
            <person name="Xiao J."/>
            <person name="Yang W."/>
            <person name="Yang Z."/>
            <person name="Yang Z."/>
            <person name="Zhou J."/>
            <person name="Zhu J."/>
            <person name="Brent C.S."/>
            <person name="Elsik C.G."/>
            <person name="Goodisman M.A."/>
            <person name="Liberles D.A."/>
            <person name="Roe R.M."/>
            <person name="Vargo E.L."/>
            <person name="Vilcinskas A."/>
            <person name="Wang J."/>
            <person name="Bornberg-Bauer E."/>
            <person name="Korb J."/>
            <person name="Zhang G."/>
            <person name="Liebig J."/>
        </authorList>
    </citation>
    <scope>NUCLEOTIDE SEQUENCE [LARGE SCALE GENOMIC DNA]</scope>
    <source>
        <tissue evidence="2">Whole organism</tissue>
    </source>
</reference>
<evidence type="ECO:0000313" key="3">
    <source>
        <dbReference type="Proteomes" id="UP000027135"/>
    </source>
</evidence>
<dbReference type="FunCoup" id="A0A067RIN4">
    <property type="interactions" value="773"/>
</dbReference>
<dbReference type="EMBL" id="KK852456">
    <property type="protein sequence ID" value="KDR23622.1"/>
    <property type="molecule type" value="Genomic_DNA"/>
</dbReference>
<evidence type="ECO:0000313" key="2">
    <source>
        <dbReference type="EMBL" id="KDR23622.1"/>
    </source>
</evidence>
<keyword evidence="1" id="KW-0472">Membrane</keyword>
<dbReference type="STRING" id="136037.A0A067RIN4"/>
<protein>
    <submittedName>
        <fullName evidence="2">Osteopetrosis-associated transmembrane protein 1</fullName>
    </submittedName>
</protein>
<dbReference type="GO" id="GO:0005829">
    <property type="term" value="C:cytosol"/>
    <property type="evidence" value="ECO:0007669"/>
    <property type="project" value="TreeGrafter"/>
</dbReference>
<keyword evidence="1 2" id="KW-0812">Transmembrane</keyword>
<dbReference type="Pfam" id="PF09777">
    <property type="entry name" value="OSTMP1"/>
    <property type="match status" value="1"/>
</dbReference>
<proteinExistence type="predicted"/>